<feature type="compositionally biased region" description="Polar residues" evidence="1">
    <location>
        <begin position="428"/>
        <end position="441"/>
    </location>
</feature>
<dbReference type="Proteomes" id="UP000015104">
    <property type="component" value="Unassembled WGS sequence"/>
</dbReference>
<feature type="region of interest" description="Disordered" evidence="1">
    <location>
        <begin position="380"/>
        <end position="441"/>
    </location>
</feature>
<reference evidence="2" key="2">
    <citation type="submission" date="2015-06" db="UniProtKB">
        <authorList>
            <consortium name="EnsemblMetazoa"/>
        </authorList>
    </citation>
    <scope>IDENTIFICATION</scope>
</reference>
<name>T1KY89_TETUR</name>
<dbReference type="AlphaFoldDB" id="T1KY89"/>
<sequence length="559" mass="62047">MLNQMSTVLTPSPSPSASSSPSCTLVKSSPSERLINNSRPRKRDCNVLKFHNFVPNKELSYFSRVRGVSRVTGHCLKEENGSKQINVCNWDRKQPQQSKNDKMVSHNHQAKQHQQQLIPMRLSNEALMFANEMPSTPTSTISHKDLTPQSILGSLLARNEINRIDLLNHQHYPHPSHDSVLNGYTVINVGDSDSLNINNNGFLVPTAAVSSEKSTKLPSTIKQCKISRRKPSTIRRVLRSESPCDNGDNGDDEDDEGGCCDDESHQNEPLDLSTRKRLPTRRKEPTVAYGKHNVNCNQLIDYLPVLLPGAMASQRLPQSMLTPFLPYLLPNPNSNQQQPFLTATSTPPVAKANSSPIDPMVLLKQNKLLISHPNDNHWIPPSLAGLTTPTSSSTSSSPSNSSSVHHHSSKESPSNSSIPGVGYFKAGKSSSSPVNNQITSHVNERNSIKAKLENEFRTNGFLVKTKEVSDGEATFCKFRQLRKYTRYYLKSWHQHLPDEINKLWKGFLPPKTNKSTSTTFTNTNQPLSQQSGSTTMVSQLSKKIDSSGTQPMDVTTDHS</sequence>
<feature type="region of interest" description="Disordered" evidence="1">
    <location>
        <begin position="515"/>
        <end position="559"/>
    </location>
</feature>
<evidence type="ECO:0000256" key="1">
    <source>
        <dbReference type="SAM" id="MobiDB-lite"/>
    </source>
</evidence>
<dbReference type="eggNOG" id="ENOG502QWC6">
    <property type="taxonomic scope" value="Eukaryota"/>
</dbReference>
<protein>
    <submittedName>
        <fullName evidence="2">Uncharacterized protein</fullName>
    </submittedName>
</protein>
<feature type="compositionally biased region" description="Polar residues" evidence="1">
    <location>
        <begin position="1"/>
        <end position="10"/>
    </location>
</feature>
<evidence type="ECO:0000313" key="3">
    <source>
        <dbReference type="Proteomes" id="UP000015104"/>
    </source>
</evidence>
<keyword evidence="3" id="KW-1185">Reference proteome</keyword>
<dbReference type="EMBL" id="CAEY01000698">
    <property type="status" value="NOT_ANNOTATED_CDS"/>
    <property type="molecule type" value="Genomic_DNA"/>
</dbReference>
<feature type="compositionally biased region" description="Polar residues" evidence="1">
    <location>
        <begin position="525"/>
        <end position="553"/>
    </location>
</feature>
<dbReference type="HOGENOM" id="CLU_487761_0_0_1"/>
<feature type="compositionally biased region" description="Acidic residues" evidence="1">
    <location>
        <begin position="248"/>
        <end position="261"/>
    </location>
</feature>
<organism evidence="2 3">
    <name type="scientific">Tetranychus urticae</name>
    <name type="common">Two-spotted spider mite</name>
    <dbReference type="NCBI Taxonomy" id="32264"/>
    <lineage>
        <taxon>Eukaryota</taxon>
        <taxon>Metazoa</taxon>
        <taxon>Ecdysozoa</taxon>
        <taxon>Arthropoda</taxon>
        <taxon>Chelicerata</taxon>
        <taxon>Arachnida</taxon>
        <taxon>Acari</taxon>
        <taxon>Acariformes</taxon>
        <taxon>Trombidiformes</taxon>
        <taxon>Prostigmata</taxon>
        <taxon>Eleutherengona</taxon>
        <taxon>Raphignathae</taxon>
        <taxon>Tetranychoidea</taxon>
        <taxon>Tetranychidae</taxon>
        <taxon>Tetranychus</taxon>
    </lineage>
</organism>
<accession>T1KY89</accession>
<feature type="region of interest" description="Disordered" evidence="1">
    <location>
        <begin position="1"/>
        <end position="40"/>
    </location>
</feature>
<feature type="compositionally biased region" description="Low complexity" evidence="1">
    <location>
        <begin position="388"/>
        <end position="403"/>
    </location>
</feature>
<dbReference type="STRING" id="32264.T1KY89"/>
<feature type="region of interest" description="Disordered" evidence="1">
    <location>
        <begin position="235"/>
        <end position="283"/>
    </location>
</feature>
<evidence type="ECO:0000313" key="2">
    <source>
        <dbReference type="EnsemblMetazoa" id="tetur26g02832.1"/>
    </source>
</evidence>
<feature type="compositionally biased region" description="Low complexity" evidence="1">
    <location>
        <begin position="515"/>
        <end position="524"/>
    </location>
</feature>
<feature type="compositionally biased region" description="Polar residues" evidence="1">
    <location>
        <begin position="23"/>
        <end position="38"/>
    </location>
</feature>
<dbReference type="EnsemblMetazoa" id="tetur26g02832.1">
    <property type="protein sequence ID" value="tetur26g02832.1"/>
    <property type="gene ID" value="tetur26g02832"/>
</dbReference>
<proteinExistence type="predicted"/>
<reference evidence="3" key="1">
    <citation type="submission" date="2011-08" db="EMBL/GenBank/DDBJ databases">
        <authorList>
            <person name="Rombauts S."/>
        </authorList>
    </citation>
    <scope>NUCLEOTIDE SEQUENCE</scope>
    <source>
        <strain evidence="3">London</strain>
    </source>
</reference>